<accession>A0A3P7NMD3</accession>
<feature type="compositionally biased region" description="Acidic residues" evidence="7">
    <location>
        <begin position="270"/>
        <end position="280"/>
    </location>
</feature>
<evidence type="ECO:0000256" key="4">
    <source>
        <dbReference type="ARBA" id="ARBA00022694"/>
    </source>
</evidence>
<dbReference type="PANTHER" id="PTHR12945:SF0">
    <property type="entry name" value="TRNA (ADENINE(58)-N(1))-METHYLTRANSFERASE NON-CATALYTIC SUBUNIT TRM6"/>
    <property type="match status" value="1"/>
</dbReference>
<dbReference type="GO" id="GO:0030488">
    <property type="term" value="P:tRNA methylation"/>
    <property type="evidence" value="ECO:0007669"/>
    <property type="project" value="InterPro"/>
</dbReference>
<comment type="subcellular location">
    <subcellularLocation>
        <location evidence="1">Nucleus</location>
    </subcellularLocation>
</comment>
<evidence type="ECO:0000256" key="5">
    <source>
        <dbReference type="ARBA" id="ARBA00023242"/>
    </source>
</evidence>
<proteinExistence type="inferred from homology"/>
<name>A0A3P7NMD3_DIBLA</name>
<evidence type="ECO:0000256" key="1">
    <source>
        <dbReference type="ARBA" id="ARBA00004123"/>
    </source>
</evidence>
<dbReference type="GO" id="GO:0031515">
    <property type="term" value="C:tRNA (m1A) methyltransferase complex"/>
    <property type="evidence" value="ECO:0007669"/>
    <property type="project" value="InterPro"/>
</dbReference>
<keyword evidence="4" id="KW-0819">tRNA processing</keyword>
<evidence type="ECO:0000256" key="2">
    <source>
        <dbReference type="ARBA" id="ARBA00008320"/>
    </source>
</evidence>
<dbReference type="Proteomes" id="UP000281553">
    <property type="component" value="Unassembled WGS sequence"/>
</dbReference>
<protein>
    <recommendedName>
        <fullName evidence="3">tRNA (adenine(58)-N(1))-methyltransferase non-catalytic subunit TRM6</fullName>
    </recommendedName>
    <alternativeName>
        <fullName evidence="6">tRNA(m1A58)-methyltransferase subunit TRM6</fullName>
    </alternativeName>
</protein>
<keyword evidence="5" id="KW-0539">Nucleus</keyword>
<dbReference type="Pfam" id="PF04189">
    <property type="entry name" value="Gcd10p"/>
    <property type="match status" value="2"/>
</dbReference>
<sequence>MAVETDAGNHTLEGPRQIREGDKVVVQKDDVYQVITVRYSGLISLKQSKIPISCIIGYPIGTTFLFDGVTAKPLLSPASEDLKIEDLNTDSSKDNRNLHDRSENQYLSAEEIRVLKSSGATGNEIMTKLVENSSTFHLRTKLSQEKYLKKKKQSSLRYDSVVQMLLHSNVHAACTVLLAETFSGLLSQAILERLGPRNLGGRLIQFYHGTSPPRLELPNLAEYAKTYAIQFSDVTSLLLTGKLARDHKVASPTADTVEPLQVEDSLQCCEEGEEEEEEEASKEAVGPEGSCSPPRAKVSLRLAVPLFCSLSPCAQVYFPFFGLP</sequence>
<dbReference type="GO" id="GO:0005634">
    <property type="term" value="C:nucleus"/>
    <property type="evidence" value="ECO:0007669"/>
    <property type="project" value="UniProtKB-SubCell"/>
</dbReference>
<evidence type="ECO:0000313" key="9">
    <source>
        <dbReference type="Proteomes" id="UP000281553"/>
    </source>
</evidence>
<evidence type="ECO:0000256" key="7">
    <source>
        <dbReference type="SAM" id="MobiDB-lite"/>
    </source>
</evidence>
<reference evidence="8 9" key="1">
    <citation type="submission" date="2018-11" db="EMBL/GenBank/DDBJ databases">
        <authorList>
            <consortium name="Pathogen Informatics"/>
        </authorList>
    </citation>
    <scope>NUCLEOTIDE SEQUENCE [LARGE SCALE GENOMIC DNA]</scope>
</reference>
<evidence type="ECO:0000256" key="6">
    <source>
        <dbReference type="ARBA" id="ARBA00032319"/>
    </source>
</evidence>
<dbReference type="EMBL" id="UYRU01049195">
    <property type="protein sequence ID" value="VDN10459.1"/>
    <property type="molecule type" value="Genomic_DNA"/>
</dbReference>
<dbReference type="AlphaFoldDB" id="A0A3P7NMD3"/>
<organism evidence="8 9">
    <name type="scientific">Dibothriocephalus latus</name>
    <name type="common">Fish tapeworm</name>
    <name type="synonym">Diphyllobothrium latum</name>
    <dbReference type="NCBI Taxonomy" id="60516"/>
    <lineage>
        <taxon>Eukaryota</taxon>
        <taxon>Metazoa</taxon>
        <taxon>Spiralia</taxon>
        <taxon>Lophotrochozoa</taxon>
        <taxon>Platyhelminthes</taxon>
        <taxon>Cestoda</taxon>
        <taxon>Eucestoda</taxon>
        <taxon>Diphyllobothriidea</taxon>
        <taxon>Diphyllobothriidae</taxon>
        <taxon>Dibothriocephalus</taxon>
    </lineage>
</organism>
<gene>
    <name evidence="8" type="ORF">DILT_LOCUS6290</name>
</gene>
<dbReference type="PANTHER" id="PTHR12945">
    <property type="entry name" value="TRANSLATION INITIATION FACTOR EIF3-RELATED"/>
    <property type="match status" value="1"/>
</dbReference>
<evidence type="ECO:0000256" key="3">
    <source>
        <dbReference type="ARBA" id="ARBA00021704"/>
    </source>
</evidence>
<dbReference type="InterPro" id="IPR017423">
    <property type="entry name" value="TRM6"/>
</dbReference>
<keyword evidence="9" id="KW-1185">Reference proteome</keyword>
<feature type="region of interest" description="Disordered" evidence="7">
    <location>
        <begin position="270"/>
        <end position="293"/>
    </location>
</feature>
<dbReference type="OrthoDB" id="10254665at2759"/>
<comment type="similarity">
    <text evidence="2">Belongs to the TRM6/GCD10 family.</text>
</comment>
<evidence type="ECO:0000313" key="8">
    <source>
        <dbReference type="EMBL" id="VDN10459.1"/>
    </source>
</evidence>